<organism evidence="3 4">
    <name type="scientific">Peltaster fructicola</name>
    <dbReference type="NCBI Taxonomy" id="286661"/>
    <lineage>
        <taxon>Eukaryota</taxon>
        <taxon>Fungi</taxon>
        <taxon>Dikarya</taxon>
        <taxon>Ascomycota</taxon>
        <taxon>Pezizomycotina</taxon>
        <taxon>Dothideomycetes</taxon>
        <taxon>Dothideomycetes incertae sedis</taxon>
        <taxon>Peltaster</taxon>
    </lineage>
</organism>
<dbReference type="EMBL" id="CP051140">
    <property type="protein sequence ID" value="QIW96724.1"/>
    <property type="molecule type" value="Genomic_DNA"/>
</dbReference>
<dbReference type="InterPro" id="IPR007219">
    <property type="entry name" value="XnlR_reg_dom"/>
</dbReference>
<evidence type="ECO:0000259" key="2">
    <source>
        <dbReference type="Pfam" id="PF04082"/>
    </source>
</evidence>
<evidence type="ECO:0000256" key="1">
    <source>
        <dbReference type="ARBA" id="ARBA00023242"/>
    </source>
</evidence>
<dbReference type="AlphaFoldDB" id="A0A6H0XQ14"/>
<name>A0A6H0XQ14_9PEZI</name>
<dbReference type="GO" id="GO:0008270">
    <property type="term" value="F:zinc ion binding"/>
    <property type="evidence" value="ECO:0007669"/>
    <property type="project" value="InterPro"/>
</dbReference>
<proteinExistence type="predicted"/>
<gene>
    <name evidence="3" type="ORF">AMS68_002242</name>
</gene>
<dbReference type="InterPro" id="IPR050987">
    <property type="entry name" value="AtrR-like"/>
</dbReference>
<dbReference type="GO" id="GO:0006351">
    <property type="term" value="P:DNA-templated transcription"/>
    <property type="evidence" value="ECO:0007669"/>
    <property type="project" value="InterPro"/>
</dbReference>
<dbReference type="PANTHER" id="PTHR46910">
    <property type="entry name" value="TRANSCRIPTION FACTOR PDR1"/>
    <property type="match status" value="1"/>
</dbReference>
<evidence type="ECO:0000313" key="4">
    <source>
        <dbReference type="Proteomes" id="UP000503462"/>
    </source>
</evidence>
<dbReference type="CDD" id="cd12148">
    <property type="entry name" value="fungal_TF_MHR"/>
    <property type="match status" value="1"/>
</dbReference>
<reference evidence="3 4" key="1">
    <citation type="journal article" date="2016" name="Sci. Rep.">
        <title>Peltaster fructicola genome reveals evolution from an invasive phytopathogen to an ectophytic parasite.</title>
        <authorList>
            <person name="Xu C."/>
            <person name="Chen H."/>
            <person name="Gleason M.L."/>
            <person name="Xu J.R."/>
            <person name="Liu H."/>
            <person name="Zhang R."/>
            <person name="Sun G."/>
        </authorList>
    </citation>
    <scope>NUCLEOTIDE SEQUENCE [LARGE SCALE GENOMIC DNA]</scope>
    <source>
        <strain evidence="3 4">LNHT1506</strain>
    </source>
</reference>
<sequence>MILFWAIYYLDHTLSLRLGRPSTIHDIDITVDLPERPSEETHRAWSEWFRVLIEIARLHGLVYEKLYSPASFSKTHEERLSVSRHLDSWLRRISVDNASIAEHPVHRKQHMSLLLKSNAIVIGCLLTLTHRAASTGQRDGQALHINEACLEAARATIRGHLDIVSNSSTQTGSSASDCVHWRMLNCPSTPFLVLFSHVIFSCDQSDLDLLGAFVASLDTLASNLVVRQRESIDLFLQLCKPFYTLANHYVRASRQQPDTNHKDLWSSNTLEGHMPTYLDTNTLTDPNFSFLPPELFDAWLAGTQDLDLFDWPSIDMTTHA</sequence>
<feature type="domain" description="Xylanolytic transcriptional activator regulatory" evidence="2">
    <location>
        <begin position="3"/>
        <end position="90"/>
    </location>
</feature>
<dbReference type="OrthoDB" id="103819at2759"/>
<keyword evidence="1" id="KW-0539">Nucleus</keyword>
<dbReference type="GO" id="GO:0003677">
    <property type="term" value="F:DNA binding"/>
    <property type="evidence" value="ECO:0007669"/>
    <property type="project" value="InterPro"/>
</dbReference>
<keyword evidence="4" id="KW-1185">Reference proteome</keyword>
<dbReference type="PANTHER" id="PTHR46910:SF5">
    <property type="entry name" value="ZN(II)2CYS6 TRANSCRIPTION FACTOR (EUROFUNG)"/>
    <property type="match status" value="1"/>
</dbReference>
<dbReference type="GO" id="GO:0003700">
    <property type="term" value="F:DNA-binding transcription factor activity"/>
    <property type="evidence" value="ECO:0007669"/>
    <property type="project" value="InterPro"/>
</dbReference>
<dbReference type="Proteomes" id="UP000503462">
    <property type="component" value="Chromosome 2"/>
</dbReference>
<protein>
    <recommendedName>
        <fullName evidence="2">Xylanolytic transcriptional activator regulatory domain-containing protein</fullName>
    </recommendedName>
</protein>
<evidence type="ECO:0000313" key="3">
    <source>
        <dbReference type="EMBL" id="QIW96724.1"/>
    </source>
</evidence>
<accession>A0A6H0XQ14</accession>
<dbReference type="Pfam" id="PF04082">
    <property type="entry name" value="Fungal_trans"/>
    <property type="match status" value="1"/>
</dbReference>